<gene>
    <name evidence="1" type="ORF">DPMN_003843</name>
</gene>
<sequence length="134" mass="15740">MKSKVLMAVYVFLKFVDLKVMIRLEKTITHYAFEIDSLSLDKFKTQTEAFGFTYITQIALNILILGLREEHLNQAKKKLDYFREAFPNEVRLSVSPYQRATVRHRIPRETTPNKLYEALLSRGKRSAHLVCEPY</sequence>
<proteinExistence type="predicted"/>
<comment type="caution">
    <text evidence="1">The sequence shown here is derived from an EMBL/GenBank/DDBJ whole genome shotgun (WGS) entry which is preliminary data.</text>
</comment>
<dbReference type="AlphaFoldDB" id="A0A9D4RVC2"/>
<protein>
    <submittedName>
        <fullName evidence="1">Uncharacterized protein</fullName>
    </submittedName>
</protein>
<evidence type="ECO:0000313" key="1">
    <source>
        <dbReference type="EMBL" id="KAH3879932.1"/>
    </source>
</evidence>
<reference evidence="1" key="2">
    <citation type="submission" date="2020-11" db="EMBL/GenBank/DDBJ databases">
        <authorList>
            <person name="McCartney M.A."/>
            <person name="Auch B."/>
            <person name="Kono T."/>
            <person name="Mallez S."/>
            <person name="Becker A."/>
            <person name="Gohl D.M."/>
            <person name="Silverstein K.A.T."/>
            <person name="Koren S."/>
            <person name="Bechman K.B."/>
            <person name="Herman A."/>
            <person name="Abrahante J.E."/>
            <person name="Garbe J."/>
        </authorList>
    </citation>
    <scope>NUCLEOTIDE SEQUENCE</scope>
    <source>
        <strain evidence="1">Duluth1</strain>
        <tissue evidence="1">Whole animal</tissue>
    </source>
</reference>
<dbReference type="Proteomes" id="UP000828390">
    <property type="component" value="Unassembled WGS sequence"/>
</dbReference>
<name>A0A9D4RVC2_DREPO</name>
<reference evidence="1" key="1">
    <citation type="journal article" date="2019" name="bioRxiv">
        <title>The Genome of the Zebra Mussel, Dreissena polymorpha: A Resource for Invasive Species Research.</title>
        <authorList>
            <person name="McCartney M.A."/>
            <person name="Auch B."/>
            <person name="Kono T."/>
            <person name="Mallez S."/>
            <person name="Zhang Y."/>
            <person name="Obille A."/>
            <person name="Becker A."/>
            <person name="Abrahante J.E."/>
            <person name="Garbe J."/>
            <person name="Badalamenti J.P."/>
            <person name="Herman A."/>
            <person name="Mangelson H."/>
            <person name="Liachko I."/>
            <person name="Sullivan S."/>
            <person name="Sone E.D."/>
            <person name="Koren S."/>
            <person name="Silverstein K.A.T."/>
            <person name="Beckman K.B."/>
            <person name="Gohl D.M."/>
        </authorList>
    </citation>
    <scope>NUCLEOTIDE SEQUENCE</scope>
    <source>
        <strain evidence="1">Duluth1</strain>
        <tissue evidence="1">Whole animal</tissue>
    </source>
</reference>
<organism evidence="1 2">
    <name type="scientific">Dreissena polymorpha</name>
    <name type="common">Zebra mussel</name>
    <name type="synonym">Mytilus polymorpha</name>
    <dbReference type="NCBI Taxonomy" id="45954"/>
    <lineage>
        <taxon>Eukaryota</taxon>
        <taxon>Metazoa</taxon>
        <taxon>Spiralia</taxon>
        <taxon>Lophotrochozoa</taxon>
        <taxon>Mollusca</taxon>
        <taxon>Bivalvia</taxon>
        <taxon>Autobranchia</taxon>
        <taxon>Heteroconchia</taxon>
        <taxon>Euheterodonta</taxon>
        <taxon>Imparidentia</taxon>
        <taxon>Neoheterodontei</taxon>
        <taxon>Myida</taxon>
        <taxon>Dreissenoidea</taxon>
        <taxon>Dreissenidae</taxon>
        <taxon>Dreissena</taxon>
    </lineage>
</organism>
<evidence type="ECO:0000313" key="2">
    <source>
        <dbReference type="Proteomes" id="UP000828390"/>
    </source>
</evidence>
<accession>A0A9D4RVC2</accession>
<dbReference type="EMBL" id="JAIWYP010000001">
    <property type="protein sequence ID" value="KAH3879932.1"/>
    <property type="molecule type" value="Genomic_DNA"/>
</dbReference>
<keyword evidence="2" id="KW-1185">Reference proteome</keyword>